<dbReference type="Gene3D" id="3.90.180.10">
    <property type="entry name" value="Medium-chain alcohol dehydrogenases, catalytic domain"/>
    <property type="match status" value="1"/>
</dbReference>
<organism evidence="5">
    <name type="scientific">marine metagenome</name>
    <dbReference type="NCBI Taxonomy" id="408172"/>
    <lineage>
        <taxon>unclassified sequences</taxon>
        <taxon>metagenomes</taxon>
        <taxon>ecological metagenomes</taxon>
    </lineage>
</organism>
<feature type="domain" description="Alcohol dehydrogenase-like N-terminal" evidence="4">
    <location>
        <begin position="33"/>
        <end position="130"/>
    </location>
</feature>
<evidence type="ECO:0000256" key="1">
    <source>
        <dbReference type="ARBA" id="ARBA00022723"/>
    </source>
</evidence>
<feature type="non-terminal residue" evidence="5">
    <location>
        <position position="131"/>
    </location>
</feature>
<keyword evidence="3" id="KW-0560">Oxidoreductase</keyword>
<evidence type="ECO:0000259" key="4">
    <source>
        <dbReference type="Pfam" id="PF08240"/>
    </source>
</evidence>
<evidence type="ECO:0000256" key="2">
    <source>
        <dbReference type="ARBA" id="ARBA00022833"/>
    </source>
</evidence>
<dbReference type="EMBL" id="UINC01024035">
    <property type="protein sequence ID" value="SVA96904.1"/>
    <property type="molecule type" value="Genomic_DNA"/>
</dbReference>
<dbReference type="InterPro" id="IPR013154">
    <property type="entry name" value="ADH-like_N"/>
</dbReference>
<dbReference type="GO" id="GO:0016491">
    <property type="term" value="F:oxidoreductase activity"/>
    <property type="evidence" value="ECO:0007669"/>
    <property type="project" value="UniProtKB-KW"/>
</dbReference>
<proteinExistence type="predicted"/>
<gene>
    <name evidence="5" type="ORF">METZ01_LOCUS149758</name>
</gene>
<dbReference type="InterPro" id="IPR002328">
    <property type="entry name" value="ADH_Zn_CS"/>
</dbReference>
<dbReference type="AlphaFoldDB" id="A0A382A659"/>
<protein>
    <recommendedName>
        <fullName evidence="4">Alcohol dehydrogenase-like N-terminal domain-containing protein</fullName>
    </recommendedName>
</protein>
<evidence type="ECO:0000256" key="3">
    <source>
        <dbReference type="ARBA" id="ARBA00023002"/>
    </source>
</evidence>
<dbReference type="InterPro" id="IPR050129">
    <property type="entry name" value="Zn_alcohol_dh"/>
</dbReference>
<dbReference type="PROSITE" id="PS00059">
    <property type="entry name" value="ADH_ZINC"/>
    <property type="match status" value="1"/>
</dbReference>
<sequence length="131" mass="14451">MKGKHMDKMKAAIYSGIQEIEIQEVAMTPPPAGYLVVDTKQTGICGSDLHSYFGNWPQSDTLAAGHETCGIVAEIGEAITEFKVGDKVVIECFSHCSSCSYCQKGLYNFCHERKWISHNMHGGFAEYTTAH</sequence>
<dbReference type="PANTHER" id="PTHR43401">
    <property type="entry name" value="L-THREONINE 3-DEHYDROGENASE"/>
    <property type="match status" value="1"/>
</dbReference>
<evidence type="ECO:0000313" key="5">
    <source>
        <dbReference type="EMBL" id="SVA96904.1"/>
    </source>
</evidence>
<accession>A0A382A659</accession>
<keyword evidence="2" id="KW-0862">Zinc</keyword>
<dbReference type="GO" id="GO:0008270">
    <property type="term" value="F:zinc ion binding"/>
    <property type="evidence" value="ECO:0007669"/>
    <property type="project" value="InterPro"/>
</dbReference>
<dbReference type="Pfam" id="PF08240">
    <property type="entry name" value="ADH_N"/>
    <property type="match status" value="1"/>
</dbReference>
<reference evidence="5" key="1">
    <citation type="submission" date="2018-05" db="EMBL/GenBank/DDBJ databases">
        <authorList>
            <person name="Lanie J.A."/>
            <person name="Ng W.-L."/>
            <person name="Kazmierczak K.M."/>
            <person name="Andrzejewski T.M."/>
            <person name="Davidsen T.M."/>
            <person name="Wayne K.J."/>
            <person name="Tettelin H."/>
            <person name="Glass J.I."/>
            <person name="Rusch D."/>
            <person name="Podicherti R."/>
            <person name="Tsui H.-C.T."/>
            <person name="Winkler M.E."/>
        </authorList>
    </citation>
    <scope>NUCLEOTIDE SEQUENCE</scope>
</reference>
<dbReference type="InterPro" id="IPR011032">
    <property type="entry name" value="GroES-like_sf"/>
</dbReference>
<dbReference type="PANTHER" id="PTHR43401:SF2">
    <property type="entry name" value="L-THREONINE 3-DEHYDROGENASE"/>
    <property type="match status" value="1"/>
</dbReference>
<keyword evidence="1" id="KW-0479">Metal-binding</keyword>
<dbReference type="SUPFAM" id="SSF50129">
    <property type="entry name" value="GroES-like"/>
    <property type="match status" value="1"/>
</dbReference>
<name>A0A382A659_9ZZZZ</name>